<dbReference type="Pfam" id="PF00042">
    <property type="entry name" value="Globin"/>
    <property type="match status" value="1"/>
</dbReference>
<name>A0AAQ4FGU1_AMBAM</name>
<keyword evidence="10" id="KW-1185">Reference proteome</keyword>
<feature type="domain" description="Globin" evidence="8">
    <location>
        <begin position="305"/>
        <end position="442"/>
    </location>
</feature>
<feature type="compositionally biased region" description="Polar residues" evidence="7">
    <location>
        <begin position="269"/>
        <end position="278"/>
    </location>
</feature>
<dbReference type="SUPFAM" id="SSF46458">
    <property type="entry name" value="Globin-like"/>
    <property type="match status" value="1"/>
</dbReference>
<dbReference type="GO" id="GO:0005344">
    <property type="term" value="F:oxygen carrier activity"/>
    <property type="evidence" value="ECO:0007669"/>
    <property type="project" value="UniProtKB-KW"/>
</dbReference>
<evidence type="ECO:0000313" key="10">
    <source>
        <dbReference type="Proteomes" id="UP001321473"/>
    </source>
</evidence>
<dbReference type="PANTHER" id="PTHR47217:SF1">
    <property type="entry name" value="GLOBIN-LIKE PROTEIN"/>
    <property type="match status" value="1"/>
</dbReference>
<keyword evidence="4" id="KW-0479">Metal-binding</keyword>
<keyword evidence="5" id="KW-0408">Iron</keyword>
<dbReference type="GO" id="GO:0019825">
    <property type="term" value="F:oxygen binding"/>
    <property type="evidence" value="ECO:0007669"/>
    <property type="project" value="InterPro"/>
</dbReference>
<proteinExistence type="inferred from homology"/>
<dbReference type="Gene3D" id="1.10.490.10">
    <property type="entry name" value="Globins"/>
    <property type="match status" value="1"/>
</dbReference>
<evidence type="ECO:0000313" key="9">
    <source>
        <dbReference type="EMBL" id="KAK8786350.1"/>
    </source>
</evidence>
<keyword evidence="2 6" id="KW-0349">Heme</keyword>
<comment type="similarity">
    <text evidence="6">Belongs to the globin family.</text>
</comment>
<dbReference type="EMBL" id="JARKHS020002804">
    <property type="protein sequence ID" value="KAK8786350.1"/>
    <property type="molecule type" value="Genomic_DNA"/>
</dbReference>
<evidence type="ECO:0000256" key="1">
    <source>
        <dbReference type="ARBA" id="ARBA00022448"/>
    </source>
</evidence>
<organism evidence="9 10">
    <name type="scientific">Amblyomma americanum</name>
    <name type="common">Lone star tick</name>
    <dbReference type="NCBI Taxonomy" id="6943"/>
    <lineage>
        <taxon>Eukaryota</taxon>
        <taxon>Metazoa</taxon>
        <taxon>Ecdysozoa</taxon>
        <taxon>Arthropoda</taxon>
        <taxon>Chelicerata</taxon>
        <taxon>Arachnida</taxon>
        <taxon>Acari</taxon>
        <taxon>Parasitiformes</taxon>
        <taxon>Ixodida</taxon>
        <taxon>Ixodoidea</taxon>
        <taxon>Ixodidae</taxon>
        <taxon>Amblyomminae</taxon>
        <taxon>Amblyomma</taxon>
    </lineage>
</organism>
<comment type="caution">
    <text evidence="9">The sequence shown here is derived from an EMBL/GenBank/DDBJ whole genome shotgun (WGS) entry which is preliminary data.</text>
</comment>
<evidence type="ECO:0000256" key="6">
    <source>
        <dbReference type="RuleBase" id="RU000356"/>
    </source>
</evidence>
<dbReference type="InterPro" id="IPR009050">
    <property type="entry name" value="Globin-like_sf"/>
</dbReference>
<feature type="non-terminal residue" evidence="9">
    <location>
        <position position="442"/>
    </location>
</feature>
<keyword evidence="1 6" id="KW-0813">Transport</keyword>
<evidence type="ECO:0000256" key="3">
    <source>
        <dbReference type="ARBA" id="ARBA00022621"/>
    </source>
</evidence>
<evidence type="ECO:0000259" key="8">
    <source>
        <dbReference type="PROSITE" id="PS01033"/>
    </source>
</evidence>
<evidence type="ECO:0000256" key="7">
    <source>
        <dbReference type="SAM" id="MobiDB-lite"/>
    </source>
</evidence>
<dbReference type="Proteomes" id="UP001321473">
    <property type="component" value="Unassembled WGS sequence"/>
</dbReference>
<dbReference type="InterPro" id="IPR012292">
    <property type="entry name" value="Globin/Proto"/>
</dbReference>
<evidence type="ECO:0000256" key="4">
    <source>
        <dbReference type="ARBA" id="ARBA00022723"/>
    </source>
</evidence>
<accession>A0AAQ4FGU1</accession>
<dbReference type="InterPro" id="IPR044399">
    <property type="entry name" value="Mb-like_M"/>
</dbReference>
<dbReference type="CDD" id="cd01040">
    <property type="entry name" value="Mb-like"/>
    <property type="match status" value="1"/>
</dbReference>
<dbReference type="PANTHER" id="PTHR47217">
    <property type="entry name" value="GLOBIN-LIKE PROTEIN"/>
    <property type="match status" value="1"/>
</dbReference>
<gene>
    <name evidence="9" type="ORF">V5799_023874</name>
</gene>
<keyword evidence="3 6" id="KW-0561">Oxygen transport</keyword>
<feature type="compositionally biased region" description="Low complexity" evidence="7">
    <location>
        <begin position="233"/>
        <end position="245"/>
    </location>
</feature>
<sequence length="442" mass="49060">MVSMRHWNTAGAEATPNGWQVKLISPLCVFMVNPPRIQGRYIVRHHRGFKILVISTLCENSAAEFSNLKGLKLDGNVHPVRAYTALTTSTLRGVIHGLGSTETQESLMASLWWTMSASNGLPRSSGVSVPSISTCMQPGHRPDVCPNLEVKVCRLSGASDPPATQKCQPKCGLCGDQHETGARGCPRRLKTVRKPPASSNTVNPGQGRKSRKDGMPGVHKARWFSSDDESMTSQGSRRASESGSRSRSKTRTPVPPLTSPTPAPRKNKPSPTTKQRSSIFLKFGFEESMGNIHRKKGELPYELTGLTENEVKLVQQTWRKFSSENPECGVLLFLSLFIKHPEYIQLFDPFRGKPIAALKDNPTFRAHGCSIGYHITSMVESLRDPGTFEILVRRNATEHMRRKGVKPLHFEVMGQRIVDVLQATDERHMTPAAVNAWRKFFA</sequence>
<dbReference type="AlphaFoldDB" id="A0AAQ4FGU1"/>
<reference evidence="9 10" key="1">
    <citation type="journal article" date="2023" name="Arcadia Sci">
        <title>De novo assembly of a long-read Amblyomma americanum tick genome.</title>
        <authorList>
            <person name="Chou S."/>
            <person name="Poskanzer K.E."/>
            <person name="Rollins M."/>
            <person name="Thuy-Boun P.S."/>
        </authorList>
    </citation>
    <scope>NUCLEOTIDE SEQUENCE [LARGE SCALE GENOMIC DNA]</scope>
    <source>
        <strain evidence="9">F_SG_1</strain>
        <tissue evidence="9">Salivary glands</tissue>
    </source>
</reference>
<dbReference type="GO" id="GO:0046872">
    <property type="term" value="F:metal ion binding"/>
    <property type="evidence" value="ECO:0007669"/>
    <property type="project" value="UniProtKB-KW"/>
</dbReference>
<evidence type="ECO:0000256" key="5">
    <source>
        <dbReference type="ARBA" id="ARBA00023004"/>
    </source>
</evidence>
<feature type="region of interest" description="Disordered" evidence="7">
    <location>
        <begin position="178"/>
        <end position="278"/>
    </location>
</feature>
<protein>
    <recommendedName>
        <fullName evidence="8">Globin domain-containing protein</fullName>
    </recommendedName>
</protein>
<feature type="compositionally biased region" description="Pro residues" evidence="7">
    <location>
        <begin position="253"/>
        <end position="263"/>
    </location>
</feature>
<dbReference type="PROSITE" id="PS01033">
    <property type="entry name" value="GLOBIN"/>
    <property type="match status" value="1"/>
</dbReference>
<evidence type="ECO:0000256" key="2">
    <source>
        <dbReference type="ARBA" id="ARBA00022617"/>
    </source>
</evidence>
<dbReference type="InterPro" id="IPR000971">
    <property type="entry name" value="Globin"/>
</dbReference>
<dbReference type="GO" id="GO:0020037">
    <property type="term" value="F:heme binding"/>
    <property type="evidence" value="ECO:0007669"/>
    <property type="project" value="InterPro"/>
</dbReference>